<dbReference type="Proteomes" id="UP000177950">
    <property type="component" value="Unassembled WGS sequence"/>
</dbReference>
<protein>
    <recommendedName>
        <fullName evidence="7">Response regulatory domain-containing protein</fullName>
    </recommendedName>
</protein>
<evidence type="ECO:0000256" key="3">
    <source>
        <dbReference type="ARBA" id="ARBA00023015"/>
    </source>
</evidence>
<reference evidence="8 9" key="1">
    <citation type="journal article" date="2016" name="Nat. Commun.">
        <title>Thousands of microbial genomes shed light on interconnected biogeochemical processes in an aquifer system.</title>
        <authorList>
            <person name="Anantharaman K."/>
            <person name="Brown C.T."/>
            <person name="Hug L.A."/>
            <person name="Sharon I."/>
            <person name="Castelle C.J."/>
            <person name="Probst A.J."/>
            <person name="Thomas B.C."/>
            <person name="Singh A."/>
            <person name="Wilkins M.J."/>
            <person name="Karaoz U."/>
            <person name="Brodie E.L."/>
            <person name="Williams K.H."/>
            <person name="Hubbard S.S."/>
            <person name="Banfield J.F."/>
        </authorList>
    </citation>
    <scope>NUCLEOTIDE SEQUENCE [LARGE SCALE GENOMIC DNA]</scope>
</reference>
<organism evidence="8 9">
    <name type="scientific">Candidatus Muproteobacteria bacterium RBG_19FT_COMBO_61_10</name>
    <dbReference type="NCBI Taxonomy" id="1817761"/>
    <lineage>
        <taxon>Bacteria</taxon>
        <taxon>Pseudomonadati</taxon>
        <taxon>Pseudomonadota</taxon>
        <taxon>Candidatus Muproteobacteria</taxon>
    </lineage>
</organism>
<evidence type="ECO:0000256" key="5">
    <source>
        <dbReference type="ARBA" id="ARBA00023163"/>
    </source>
</evidence>
<dbReference type="EMBL" id="MFSV01000045">
    <property type="protein sequence ID" value="OGI58811.1"/>
    <property type="molecule type" value="Genomic_DNA"/>
</dbReference>
<evidence type="ECO:0000256" key="4">
    <source>
        <dbReference type="ARBA" id="ARBA00023125"/>
    </source>
</evidence>
<dbReference type="InterPro" id="IPR050595">
    <property type="entry name" value="Bact_response_regulator"/>
</dbReference>
<dbReference type="GO" id="GO:0003677">
    <property type="term" value="F:DNA binding"/>
    <property type="evidence" value="ECO:0007669"/>
    <property type="project" value="UniProtKB-KW"/>
</dbReference>
<dbReference type="PANTHER" id="PTHR44591">
    <property type="entry name" value="STRESS RESPONSE REGULATOR PROTEIN 1"/>
    <property type="match status" value="1"/>
</dbReference>
<keyword evidence="5" id="KW-0804">Transcription</keyword>
<dbReference type="CDD" id="cd17574">
    <property type="entry name" value="REC_OmpR"/>
    <property type="match status" value="1"/>
</dbReference>
<dbReference type="InterPro" id="IPR001789">
    <property type="entry name" value="Sig_transdc_resp-reg_receiver"/>
</dbReference>
<evidence type="ECO:0000256" key="6">
    <source>
        <dbReference type="PROSITE-ProRule" id="PRU00169"/>
    </source>
</evidence>
<dbReference type="SUPFAM" id="SSF52172">
    <property type="entry name" value="CheY-like"/>
    <property type="match status" value="1"/>
</dbReference>
<dbReference type="AlphaFoldDB" id="A0A1F6UN43"/>
<sequence length="150" mass="16665">MIESRTAKTEHSATPLRALVVDDSTTIRRLMDLTLTPLGIEVEFADRGEEALVQVKRNHYDIVFLDIMLPGIDGYRVCKQIKAEKNTRDIPVVMLTSKGTAFDRVRGLMAGTDVYLTKPLDRGQLIQALSNCLTAWQQPVAANLPTNIPS</sequence>
<dbReference type="InterPro" id="IPR011006">
    <property type="entry name" value="CheY-like_superfamily"/>
</dbReference>
<evidence type="ECO:0000256" key="1">
    <source>
        <dbReference type="ARBA" id="ARBA00022553"/>
    </source>
</evidence>
<dbReference type="PROSITE" id="PS50110">
    <property type="entry name" value="RESPONSE_REGULATORY"/>
    <property type="match status" value="1"/>
</dbReference>
<comment type="caution">
    <text evidence="8">The sequence shown here is derived from an EMBL/GenBank/DDBJ whole genome shotgun (WGS) entry which is preliminary data.</text>
</comment>
<keyword evidence="4" id="KW-0238">DNA-binding</keyword>
<evidence type="ECO:0000259" key="7">
    <source>
        <dbReference type="PROSITE" id="PS50110"/>
    </source>
</evidence>
<name>A0A1F6UN43_9PROT</name>
<feature type="domain" description="Response regulatory" evidence="7">
    <location>
        <begin position="17"/>
        <end position="133"/>
    </location>
</feature>
<keyword evidence="2" id="KW-0902">Two-component regulatory system</keyword>
<dbReference type="FunFam" id="3.40.50.2300:FF:000001">
    <property type="entry name" value="DNA-binding response regulator PhoB"/>
    <property type="match status" value="1"/>
</dbReference>
<accession>A0A1F6UN43</accession>
<dbReference type="PANTHER" id="PTHR44591:SF3">
    <property type="entry name" value="RESPONSE REGULATORY DOMAIN-CONTAINING PROTEIN"/>
    <property type="match status" value="1"/>
</dbReference>
<keyword evidence="3" id="KW-0805">Transcription regulation</keyword>
<evidence type="ECO:0000256" key="2">
    <source>
        <dbReference type="ARBA" id="ARBA00023012"/>
    </source>
</evidence>
<dbReference type="GO" id="GO:0000160">
    <property type="term" value="P:phosphorelay signal transduction system"/>
    <property type="evidence" value="ECO:0007669"/>
    <property type="project" value="UniProtKB-KW"/>
</dbReference>
<dbReference type="Pfam" id="PF00072">
    <property type="entry name" value="Response_reg"/>
    <property type="match status" value="1"/>
</dbReference>
<evidence type="ECO:0000313" key="8">
    <source>
        <dbReference type="EMBL" id="OGI58811.1"/>
    </source>
</evidence>
<dbReference type="SMART" id="SM00448">
    <property type="entry name" value="REC"/>
    <property type="match status" value="1"/>
</dbReference>
<feature type="modified residue" description="4-aspartylphosphate" evidence="6">
    <location>
        <position position="66"/>
    </location>
</feature>
<proteinExistence type="predicted"/>
<keyword evidence="1 6" id="KW-0597">Phosphoprotein</keyword>
<dbReference type="Gene3D" id="3.40.50.2300">
    <property type="match status" value="1"/>
</dbReference>
<gene>
    <name evidence="8" type="ORF">A2V58_08270</name>
</gene>
<evidence type="ECO:0000313" key="9">
    <source>
        <dbReference type="Proteomes" id="UP000177950"/>
    </source>
</evidence>